<organism evidence="3 4">
    <name type="scientific">Microbulbifer yueqingensis</name>
    <dbReference type="NCBI Taxonomy" id="658219"/>
    <lineage>
        <taxon>Bacteria</taxon>
        <taxon>Pseudomonadati</taxon>
        <taxon>Pseudomonadota</taxon>
        <taxon>Gammaproteobacteria</taxon>
        <taxon>Cellvibrionales</taxon>
        <taxon>Microbulbiferaceae</taxon>
        <taxon>Microbulbifer</taxon>
    </lineage>
</organism>
<dbReference type="OrthoDB" id="2514702at2"/>
<reference evidence="4" key="1">
    <citation type="submission" date="2016-10" db="EMBL/GenBank/DDBJ databases">
        <authorList>
            <person name="Varghese N."/>
            <person name="Submissions S."/>
        </authorList>
    </citation>
    <scope>NUCLEOTIDE SEQUENCE [LARGE SCALE GENOMIC DNA]</scope>
    <source>
        <strain evidence="4">CGMCC 1.10658</strain>
    </source>
</reference>
<dbReference type="Gene3D" id="3.30.565.10">
    <property type="entry name" value="Histidine kinase-like ATPase, C-terminal domain"/>
    <property type="match status" value="1"/>
</dbReference>
<keyword evidence="1" id="KW-0472">Membrane</keyword>
<dbReference type="Proteomes" id="UP000199305">
    <property type="component" value="Unassembled WGS sequence"/>
</dbReference>
<protein>
    <submittedName>
        <fullName evidence="3">Two-component system, LytT family, sensor histidine kinase AlgZ</fullName>
    </submittedName>
</protein>
<feature type="transmembrane region" description="Helical" evidence="1">
    <location>
        <begin position="104"/>
        <end position="126"/>
    </location>
</feature>
<dbReference type="PANTHER" id="PTHR34220">
    <property type="entry name" value="SENSOR HISTIDINE KINASE YPDA"/>
    <property type="match status" value="1"/>
</dbReference>
<dbReference type="EMBL" id="FNFH01000008">
    <property type="protein sequence ID" value="SDK74518.1"/>
    <property type="molecule type" value="Genomic_DNA"/>
</dbReference>
<keyword evidence="1" id="KW-0812">Transmembrane</keyword>
<keyword evidence="1" id="KW-1133">Transmembrane helix</keyword>
<dbReference type="GO" id="GO:0000155">
    <property type="term" value="F:phosphorelay sensor kinase activity"/>
    <property type="evidence" value="ECO:0007669"/>
    <property type="project" value="InterPro"/>
</dbReference>
<feature type="transmembrane region" description="Helical" evidence="1">
    <location>
        <begin position="36"/>
        <end position="59"/>
    </location>
</feature>
<evidence type="ECO:0000313" key="4">
    <source>
        <dbReference type="Proteomes" id="UP000199305"/>
    </source>
</evidence>
<dbReference type="Pfam" id="PF06580">
    <property type="entry name" value="His_kinase"/>
    <property type="match status" value="1"/>
</dbReference>
<name>A0A1G9EEJ9_9GAMM</name>
<dbReference type="PANTHER" id="PTHR34220:SF7">
    <property type="entry name" value="SENSOR HISTIDINE KINASE YPDA"/>
    <property type="match status" value="1"/>
</dbReference>
<dbReference type="InterPro" id="IPR050640">
    <property type="entry name" value="Bact_2-comp_sensor_kinase"/>
</dbReference>
<evidence type="ECO:0000256" key="1">
    <source>
        <dbReference type="SAM" id="Phobius"/>
    </source>
</evidence>
<dbReference type="InterPro" id="IPR010559">
    <property type="entry name" value="Sig_transdc_His_kin_internal"/>
</dbReference>
<feature type="domain" description="Signal transduction histidine kinase internal region" evidence="2">
    <location>
        <begin position="174"/>
        <end position="251"/>
    </location>
</feature>
<sequence length="374" mass="40821">MTSPQPARPAGIIAQQIRETAPEEKDSAYPQFLPDLCGVSAVAVLVMMGELLAVVLVLAVDGLREFSWQRLGLFSLTAQWVILPAAALLCRLRPRLARLPRWRAGATSFAVVLAVLATVMLVQQWWQARLSGEPLDLWALAGNLLLGAICAGVVLRYAYVQQQLRNQQRAELGARIEALQSRMRPHFLFNSLNSLASLIAVDPDRAERLVEELSALFRASLAEPRMVTLAQELALARRYMEIEALRLGPRLRLEWQVDESLADTPVPSMLLQPLLENAVLHGVARLRGGGCIRVEVTRHGRQLALSIENPLAGGEEPTARGGNGMALENTRQRLAAHYPQGFRLDAAADGDRYRVEVALPLSPGQGQAAGGVPA</sequence>
<dbReference type="InterPro" id="IPR036890">
    <property type="entry name" value="HATPase_C_sf"/>
</dbReference>
<evidence type="ECO:0000313" key="3">
    <source>
        <dbReference type="EMBL" id="SDK74518.1"/>
    </source>
</evidence>
<keyword evidence="4" id="KW-1185">Reference proteome</keyword>
<proteinExistence type="predicted"/>
<dbReference type="GO" id="GO:0016020">
    <property type="term" value="C:membrane"/>
    <property type="evidence" value="ECO:0007669"/>
    <property type="project" value="InterPro"/>
</dbReference>
<dbReference type="STRING" id="658219.SAMN05216212_3089"/>
<dbReference type="SUPFAM" id="SSF55874">
    <property type="entry name" value="ATPase domain of HSP90 chaperone/DNA topoisomerase II/histidine kinase"/>
    <property type="match status" value="1"/>
</dbReference>
<dbReference type="RefSeq" id="WP_091516502.1">
    <property type="nucleotide sequence ID" value="NZ_FNFH01000008.1"/>
</dbReference>
<keyword evidence="3" id="KW-0418">Kinase</keyword>
<accession>A0A1G9EEJ9</accession>
<feature type="transmembrane region" description="Helical" evidence="1">
    <location>
        <begin position="71"/>
        <end position="92"/>
    </location>
</feature>
<feature type="transmembrane region" description="Helical" evidence="1">
    <location>
        <begin position="138"/>
        <end position="159"/>
    </location>
</feature>
<keyword evidence="3" id="KW-0808">Transferase</keyword>
<evidence type="ECO:0000259" key="2">
    <source>
        <dbReference type="Pfam" id="PF06580"/>
    </source>
</evidence>
<gene>
    <name evidence="3" type="ORF">SAMN05216212_3089</name>
</gene>
<dbReference type="AlphaFoldDB" id="A0A1G9EEJ9"/>